<reference evidence="1" key="1">
    <citation type="journal article" date="2021" name="Open Biol.">
        <title>Shared evolutionary footprints suggest mitochondrial oxidative damage underlies multiple complex I losses in fungi.</title>
        <authorList>
            <person name="Schikora-Tamarit M.A."/>
            <person name="Marcet-Houben M."/>
            <person name="Nosek J."/>
            <person name="Gabaldon T."/>
        </authorList>
    </citation>
    <scope>NUCLEOTIDE SEQUENCE</scope>
    <source>
        <strain evidence="1">CBS2887</strain>
    </source>
</reference>
<name>A0A9P8PZZ0_WICPI</name>
<dbReference type="EMBL" id="JAEUBG010004695">
    <property type="protein sequence ID" value="KAH3680667.1"/>
    <property type="molecule type" value="Genomic_DNA"/>
</dbReference>
<comment type="caution">
    <text evidence="1">The sequence shown here is derived from an EMBL/GenBank/DDBJ whole genome shotgun (WGS) entry which is preliminary data.</text>
</comment>
<sequence length="177" mass="19617">MKFKTSTGSICRDSAILRYWRSKVQIWAFTSCNRNWNPSFVITMALGVPPVINPECLSRCNTPLLGNSFSSVPTMKCRIVSHLLEAYVSRKEMSTLLESSVSQGAPNETPISTPVSTFFRFSLNFGFNTATSPLSFRMCRDLIDLIPSTCSALFCGLTQVSKSNSLTGFSLKIIVMM</sequence>
<evidence type="ECO:0000313" key="1">
    <source>
        <dbReference type="EMBL" id="KAH3680667.1"/>
    </source>
</evidence>
<protein>
    <submittedName>
        <fullName evidence="1">Uncharacterized protein</fullName>
    </submittedName>
</protein>
<keyword evidence="2" id="KW-1185">Reference proteome</keyword>
<proteinExistence type="predicted"/>
<organism evidence="1 2">
    <name type="scientific">Wickerhamomyces pijperi</name>
    <name type="common">Yeast</name>
    <name type="synonym">Pichia pijperi</name>
    <dbReference type="NCBI Taxonomy" id="599730"/>
    <lineage>
        <taxon>Eukaryota</taxon>
        <taxon>Fungi</taxon>
        <taxon>Dikarya</taxon>
        <taxon>Ascomycota</taxon>
        <taxon>Saccharomycotina</taxon>
        <taxon>Saccharomycetes</taxon>
        <taxon>Phaffomycetales</taxon>
        <taxon>Wickerhamomycetaceae</taxon>
        <taxon>Wickerhamomyces</taxon>
    </lineage>
</organism>
<dbReference type="AlphaFoldDB" id="A0A9P8PZZ0"/>
<accession>A0A9P8PZZ0</accession>
<gene>
    <name evidence="1" type="ORF">WICPIJ_008179</name>
</gene>
<evidence type="ECO:0000313" key="2">
    <source>
        <dbReference type="Proteomes" id="UP000774326"/>
    </source>
</evidence>
<reference evidence="1" key="2">
    <citation type="submission" date="2021-01" db="EMBL/GenBank/DDBJ databases">
        <authorList>
            <person name="Schikora-Tamarit M.A."/>
        </authorList>
    </citation>
    <scope>NUCLEOTIDE SEQUENCE</scope>
    <source>
        <strain evidence="1">CBS2887</strain>
    </source>
</reference>
<dbReference type="Proteomes" id="UP000774326">
    <property type="component" value="Unassembled WGS sequence"/>
</dbReference>